<dbReference type="SUPFAM" id="SSF53474">
    <property type="entry name" value="alpha/beta-Hydrolases"/>
    <property type="match status" value="1"/>
</dbReference>
<organism evidence="3 4">
    <name type="scientific">Streptodolium elevatio</name>
    <dbReference type="NCBI Taxonomy" id="3157996"/>
    <lineage>
        <taxon>Bacteria</taxon>
        <taxon>Bacillati</taxon>
        <taxon>Actinomycetota</taxon>
        <taxon>Actinomycetes</taxon>
        <taxon>Kitasatosporales</taxon>
        <taxon>Streptomycetaceae</taxon>
        <taxon>Streptodolium</taxon>
    </lineage>
</organism>
<dbReference type="EMBL" id="JBEZFP010000003">
    <property type="protein sequence ID" value="MEU8132266.1"/>
    <property type="molecule type" value="Genomic_DNA"/>
</dbReference>
<dbReference type="GO" id="GO:0016787">
    <property type="term" value="F:hydrolase activity"/>
    <property type="evidence" value="ECO:0007669"/>
    <property type="project" value="UniProtKB-KW"/>
</dbReference>
<dbReference type="PRINTS" id="PR00111">
    <property type="entry name" value="ABHYDROLASE"/>
</dbReference>
<dbReference type="Proteomes" id="UP001551482">
    <property type="component" value="Unassembled WGS sequence"/>
</dbReference>
<accession>A0ABV3D954</accession>
<name>A0ABV3D954_9ACTN</name>
<dbReference type="InterPro" id="IPR000073">
    <property type="entry name" value="AB_hydrolase_1"/>
</dbReference>
<dbReference type="Pfam" id="PF12697">
    <property type="entry name" value="Abhydrolase_6"/>
    <property type="match status" value="1"/>
</dbReference>
<sequence>MSQAVPAVGETLIGPLTDASLRDSAEIPLRYREVHGYRRAYRIAGEGPPLLLVHGIGDSSETWLPVVAELARRHTVIAPDLLGHGSSAHPRADYAVAAYACGMRDLLGVLDIERVTVVGHSLGGGVAMQFAYQFPERCERLVLVGTAGIGRDVHPLLRLAAGPGAEVTLPLATAGPVRGLVRALVPLLRGIGRWGDGRLSGWTRLGLGADFDYVLGRYQSLADTTARQAFLRTLRAGVDARGQVITMLDRSYLAAGLPTLILWGALDPVIPVAHARIAHAAMPGSLLRVFPDSGHFPHHDDPAGFAKAVEEFVEATAAADHDPVRWRQLLRAGRPGDHLPDGPPQSSGA</sequence>
<reference evidence="3 4" key="1">
    <citation type="submission" date="2024-06" db="EMBL/GenBank/DDBJ databases">
        <title>The Natural Products Discovery Center: Release of the First 8490 Sequenced Strains for Exploring Actinobacteria Biosynthetic Diversity.</title>
        <authorList>
            <person name="Kalkreuter E."/>
            <person name="Kautsar S.A."/>
            <person name="Yang D."/>
            <person name="Bader C.D."/>
            <person name="Teijaro C.N."/>
            <person name="Fluegel L."/>
            <person name="Davis C.M."/>
            <person name="Simpson J.R."/>
            <person name="Lauterbach L."/>
            <person name="Steele A.D."/>
            <person name="Gui C."/>
            <person name="Meng S."/>
            <person name="Li G."/>
            <person name="Viehrig K."/>
            <person name="Ye F."/>
            <person name="Su P."/>
            <person name="Kiefer A.F."/>
            <person name="Nichols A."/>
            <person name="Cepeda A.J."/>
            <person name="Yan W."/>
            <person name="Fan B."/>
            <person name="Jiang Y."/>
            <person name="Adhikari A."/>
            <person name="Zheng C.-J."/>
            <person name="Schuster L."/>
            <person name="Cowan T.M."/>
            <person name="Smanski M.J."/>
            <person name="Chevrette M.G."/>
            <person name="De Carvalho L.P.S."/>
            <person name="Shen B."/>
        </authorList>
    </citation>
    <scope>NUCLEOTIDE SEQUENCE [LARGE SCALE GENOMIC DNA]</scope>
    <source>
        <strain evidence="3 4">NPDC048946</strain>
    </source>
</reference>
<keyword evidence="1 3" id="KW-0378">Hydrolase</keyword>
<protein>
    <submittedName>
        <fullName evidence="3">Alpha/beta hydrolase</fullName>
    </submittedName>
</protein>
<dbReference type="Gene3D" id="3.40.50.1820">
    <property type="entry name" value="alpha/beta hydrolase"/>
    <property type="match status" value="1"/>
</dbReference>
<feature type="domain" description="AB hydrolase-1" evidence="2">
    <location>
        <begin position="50"/>
        <end position="308"/>
    </location>
</feature>
<dbReference type="PANTHER" id="PTHR43798:SF31">
    <property type="entry name" value="AB HYDROLASE SUPERFAMILY PROTEIN YCLE"/>
    <property type="match status" value="1"/>
</dbReference>
<gene>
    <name evidence="3" type="ORF">AB0C36_02030</name>
</gene>
<dbReference type="InterPro" id="IPR050266">
    <property type="entry name" value="AB_hydrolase_sf"/>
</dbReference>
<keyword evidence="4" id="KW-1185">Reference proteome</keyword>
<evidence type="ECO:0000313" key="3">
    <source>
        <dbReference type="EMBL" id="MEU8132266.1"/>
    </source>
</evidence>
<comment type="caution">
    <text evidence="3">The sequence shown here is derived from an EMBL/GenBank/DDBJ whole genome shotgun (WGS) entry which is preliminary data.</text>
</comment>
<proteinExistence type="predicted"/>
<dbReference type="InterPro" id="IPR029058">
    <property type="entry name" value="AB_hydrolase_fold"/>
</dbReference>
<dbReference type="PANTHER" id="PTHR43798">
    <property type="entry name" value="MONOACYLGLYCEROL LIPASE"/>
    <property type="match status" value="1"/>
</dbReference>
<evidence type="ECO:0000313" key="4">
    <source>
        <dbReference type="Proteomes" id="UP001551482"/>
    </source>
</evidence>
<evidence type="ECO:0000259" key="2">
    <source>
        <dbReference type="Pfam" id="PF12697"/>
    </source>
</evidence>
<evidence type="ECO:0000256" key="1">
    <source>
        <dbReference type="ARBA" id="ARBA00022801"/>
    </source>
</evidence>
<dbReference type="RefSeq" id="WP_358347801.1">
    <property type="nucleotide sequence ID" value="NZ_JBEZFP010000003.1"/>
</dbReference>